<evidence type="ECO:0000256" key="4">
    <source>
        <dbReference type="ARBA" id="ARBA00023203"/>
    </source>
</evidence>
<dbReference type="Proteomes" id="UP000037460">
    <property type="component" value="Unassembled WGS sequence"/>
</dbReference>
<comment type="function">
    <text evidence="6">Functions as actin-binding component of the Arp2/3 complex which is involved in regulation of actin polymerization and together with an activating nucleation-promoting factor (NPF) mediates the formation of branched actin networks.</text>
</comment>
<dbReference type="SUPFAM" id="SSF69645">
    <property type="entry name" value="Arp2/3 complex subunits"/>
    <property type="match status" value="2"/>
</dbReference>
<evidence type="ECO:0000256" key="1">
    <source>
        <dbReference type="ARBA" id="ARBA00004245"/>
    </source>
</evidence>
<keyword evidence="4 6" id="KW-0009">Actin-binding</keyword>
<reference evidence="8" key="1">
    <citation type="journal article" date="2015" name="PLoS Genet.">
        <title>Genome Sequence and Transcriptome Analyses of Chrysochromulina tobin: Metabolic Tools for Enhanced Algal Fitness in the Prominent Order Prymnesiales (Haptophyceae).</title>
        <authorList>
            <person name="Hovde B.T."/>
            <person name="Deodato C.R."/>
            <person name="Hunsperger H.M."/>
            <person name="Ryken S.A."/>
            <person name="Yost W."/>
            <person name="Jha R.K."/>
            <person name="Patterson J."/>
            <person name="Monnat R.J. Jr."/>
            <person name="Barlow S.B."/>
            <person name="Starkenburg S.R."/>
            <person name="Cattolico R.A."/>
        </authorList>
    </citation>
    <scope>NUCLEOTIDE SEQUENCE</scope>
    <source>
        <strain evidence="8">CCMP291</strain>
    </source>
</reference>
<dbReference type="PANTHER" id="PTHR12058">
    <property type="entry name" value="ARP2/3 COMPLEX 34 KDA SUBUNIT"/>
    <property type="match status" value="1"/>
</dbReference>
<evidence type="ECO:0000313" key="8">
    <source>
        <dbReference type="Proteomes" id="UP000037460"/>
    </source>
</evidence>
<accession>A0A0M0JZS4</accession>
<dbReference type="AlphaFoldDB" id="A0A0M0JZS4"/>
<dbReference type="GO" id="GO:0005200">
    <property type="term" value="F:structural constituent of cytoskeleton"/>
    <property type="evidence" value="ECO:0007669"/>
    <property type="project" value="TreeGrafter"/>
</dbReference>
<sequence length="357" mass="39469">MAAPPADHDGKAGRIYLEAGHRVVAETVRARIFYEGDPEKREAVDVKADDFDGVSFYVSVSPEEKNLMRVALQVPCFKAIKDAVGEGYFAELFGLFACCSLEAPMPGFSLTVLVNLDALPASESEKEDLVSKLSTLKREVVGAPLWVCFRALLTGSKPPRSYYVVPYRPAETMYVVPSDDLVVVVYTVSFDDHVERAIANSFLQEIVISRRQSRDLASAPTVNFSQEPPHELKTIPGLTIRQPSRDKCVGAPAETPPDKVPEKFVGYLSLAISKRIVESGRLEKAVTLTEGYRSFLMYHVQATKSQLHARIRRRAANWLQVLNRAMPEKLNVEKKTIKGRTFNRAGAAVVAANKLGS</sequence>
<name>A0A0M0JZS4_9EUKA</name>
<comment type="caution">
    <text evidence="7">The sequence shown here is derived from an EMBL/GenBank/DDBJ whole genome shotgun (WGS) entry which is preliminary data.</text>
</comment>
<dbReference type="Pfam" id="PF04045">
    <property type="entry name" value="P34-Arc"/>
    <property type="match status" value="1"/>
</dbReference>
<comment type="subunit">
    <text evidence="6">Component of the Arp2/3 complex.</text>
</comment>
<evidence type="ECO:0000256" key="5">
    <source>
        <dbReference type="ARBA" id="ARBA00023212"/>
    </source>
</evidence>
<keyword evidence="8" id="KW-1185">Reference proteome</keyword>
<gene>
    <name evidence="7" type="ORF">Ctob_011210</name>
</gene>
<evidence type="ECO:0000256" key="3">
    <source>
        <dbReference type="ARBA" id="ARBA00022490"/>
    </source>
</evidence>
<dbReference type="Gene3D" id="3.30.1460.20">
    <property type="match status" value="2"/>
</dbReference>
<comment type="similarity">
    <text evidence="2 6">Belongs to the ARPC2 family.</text>
</comment>
<dbReference type="PANTHER" id="PTHR12058:SF0">
    <property type="entry name" value="ACTIN-RELATED PROTEIN 2_3 COMPLEX SUBUNIT 2"/>
    <property type="match status" value="1"/>
</dbReference>
<comment type="subcellular location">
    <subcellularLocation>
        <location evidence="1 6">Cytoplasm</location>
        <location evidence="1 6">Cytoskeleton</location>
    </subcellularLocation>
</comment>
<dbReference type="GO" id="GO:0005885">
    <property type="term" value="C:Arp2/3 protein complex"/>
    <property type="evidence" value="ECO:0007669"/>
    <property type="project" value="InterPro"/>
</dbReference>
<dbReference type="OrthoDB" id="148331at2759"/>
<evidence type="ECO:0000256" key="2">
    <source>
        <dbReference type="ARBA" id="ARBA00007192"/>
    </source>
</evidence>
<dbReference type="GO" id="GO:0051015">
    <property type="term" value="F:actin filament binding"/>
    <property type="evidence" value="ECO:0007669"/>
    <property type="project" value="TreeGrafter"/>
</dbReference>
<dbReference type="GO" id="GO:0030041">
    <property type="term" value="P:actin filament polymerization"/>
    <property type="evidence" value="ECO:0007669"/>
    <property type="project" value="InterPro"/>
</dbReference>
<evidence type="ECO:0000256" key="6">
    <source>
        <dbReference type="RuleBase" id="RU364015"/>
    </source>
</evidence>
<protein>
    <recommendedName>
        <fullName evidence="6">Arp2/3 complex 34 kDa subunit</fullName>
    </recommendedName>
</protein>
<organism evidence="7 8">
    <name type="scientific">Chrysochromulina tobinii</name>
    <dbReference type="NCBI Taxonomy" id="1460289"/>
    <lineage>
        <taxon>Eukaryota</taxon>
        <taxon>Haptista</taxon>
        <taxon>Haptophyta</taxon>
        <taxon>Prymnesiophyceae</taxon>
        <taxon>Prymnesiales</taxon>
        <taxon>Chrysochromulinaceae</taxon>
        <taxon>Chrysochromulina</taxon>
    </lineage>
</organism>
<proteinExistence type="inferred from homology"/>
<evidence type="ECO:0000313" key="7">
    <source>
        <dbReference type="EMBL" id="KOO31837.1"/>
    </source>
</evidence>
<dbReference type="InterPro" id="IPR007188">
    <property type="entry name" value="ARPC2"/>
</dbReference>
<keyword evidence="5 6" id="KW-0206">Cytoskeleton</keyword>
<keyword evidence="3 6" id="KW-0963">Cytoplasm</keyword>
<dbReference type="EMBL" id="JWZX01001921">
    <property type="protein sequence ID" value="KOO31837.1"/>
    <property type="molecule type" value="Genomic_DNA"/>
</dbReference>
<dbReference type="InterPro" id="IPR034666">
    <property type="entry name" value="ARPC2/4"/>
</dbReference>
<dbReference type="GO" id="GO:0034314">
    <property type="term" value="P:Arp2/3 complex-mediated actin nucleation"/>
    <property type="evidence" value="ECO:0007669"/>
    <property type="project" value="InterPro"/>
</dbReference>